<proteinExistence type="predicted"/>
<dbReference type="eggNOG" id="COG0729">
    <property type="taxonomic scope" value="Bacteria"/>
</dbReference>
<protein>
    <submittedName>
        <fullName evidence="6">Surface antigen (D15)</fullName>
    </submittedName>
</protein>
<dbReference type="Proteomes" id="UP000002417">
    <property type="component" value="Chromosome"/>
</dbReference>
<keyword evidence="2" id="KW-1134">Transmembrane beta strand</keyword>
<keyword evidence="3" id="KW-0472">Membrane</keyword>
<dbReference type="AlphaFoldDB" id="A7IN52"/>
<evidence type="ECO:0000313" key="6">
    <source>
        <dbReference type="EMBL" id="ABS69445.1"/>
    </source>
</evidence>
<dbReference type="InterPro" id="IPR039910">
    <property type="entry name" value="D15-like"/>
</dbReference>
<feature type="signal peptide" evidence="4">
    <location>
        <begin position="1"/>
        <end position="31"/>
    </location>
</feature>
<feature type="domain" description="Bacterial surface antigen (D15)" evidence="5">
    <location>
        <begin position="348"/>
        <end position="653"/>
    </location>
</feature>
<dbReference type="Pfam" id="PF01103">
    <property type="entry name" value="Omp85"/>
    <property type="match status" value="1"/>
</dbReference>
<evidence type="ECO:0000259" key="5">
    <source>
        <dbReference type="Pfam" id="PF01103"/>
    </source>
</evidence>
<dbReference type="GO" id="GO:0019867">
    <property type="term" value="C:outer membrane"/>
    <property type="evidence" value="ECO:0007669"/>
    <property type="project" value="InterPro"/>
</dbReference>
<organism evidence="6 7">
    <name type="scientific">Xanthobacter autotrophicus (strain ATCC BAA-1158 / Py2)</name>
    <dbReference type="NCBI Taxonomy" id="78245"/>
    <lineage>
        <taxon>Bacteria</taxon>
        <taxon>Pseudomonadati</taxon>
        <taxon>Pseudomonadota</taxon>
        <taxon>Alphaproteobacteria</taxon>
        <taxon>Hyphomicrobiales</taxon>
        <taxon>Xanthobacteraceae</taxon>
        <taxon>Xanthobacter</taxon>
    </lineage>
</organism>
<dbReference type="PhylomeDB" id="A7IN52"/>
<dbReference type="PANTHER" id="PTHR12815">
    <property type="entry name" value="SORTING AND ASSEMBLY MACHINERY SAMM50 PROTEIN FAMILY MEMBER"/>
    <property type="match status" value="1"/>
</dbReference>
<sequence length="653" mass="70412">MAISGRHYWNRLRPLLLAAVAVTLSAVPSHAQDDDFFGSIAALFNPNPTSRQTPVIDATPYTLNIEVQGGDSSLKNAVTQASNLESLKDRPPSGAAGLVRRALSDFERITAALYGEGRYGATIHITVAGIAPNAPNIFDVVERARKAGPVPVQVVVDPGPPFVFGDIRILDAATRRPLAEGPSLRALGLEPGESARADRVVRAEAVVVDFWRERGHPFARLTGKDVVADHATHRLNVTLLVETGPVATFGTFTVSGADFLPPNFIEERVEIPPGTPYSPDRLTRLRKRLLTIQAIASVRIREGERLDAQGRLPIYIEVRPRDPRYVGFSAKYSSTDGSSINGFWGHRNLFGGGETLRLDASVSWFGGVPEAVPNADPFGYKLAASFVKPGIWTPQDDLILNAAILREVTNAYVREGVVALLAVRHRFDDQLSMQVGVDFEDGQVEDTTGIYNALVTGIPVDLFYDTTDNALDPSRGIRLNATVEPFAYLGDSGAGPVMLKAALSAYHAFDDDRRIIIAGRVAAGSLVGVGDLYDVPPQRRFYVGGGGSVRGYDYQSASPRNAFGQIVGGLSFFEASAELRVRITDTIGIVPFFDMGSAFATEYPDFSGLKYSAGIGLRYYTPIGPLRVDFAVPLNPGPDDGSFGVYVSLGQAF</sequence>
<dbReference type="HOGENOM" id="CLU_018618_0_1_5"/>
<keyword evidence="4" id="KW-0732">Signal</keyword>
<dbReference type="InterPro" id="IPR000184">
    <property type="entry name" value="Bac_surfAg_D15"/>
</dbReference>
<reference evidence="6 7" key="1">
    <citation type="submission" date="2007-07" db="EMBL/GenBank/DDBJ databases">
        <title>Complete sequence of chromosome of Xanthobacter autotrophicus Py2.</title>
        <authorList>
            <consortium name="US DOE Joint Genome Institute"/>
            <person name="Copeland A."/>
            <person name="Lucas S."/>
            <person name="Lapidus A."/>
            <person name="Barry K."/>
            <person name="Glavina del Rio T."/>
            <person name="Hammon N."/>
            <person name="Israni S."/>
            <person name="Dalin E."/>
            <person name="Tice H."/>
            <person name="Pitluck S."/>
            <person name="Sims D."/>
            <person name="Brettin T."/>
            <person name="Bruce D."/>
            <person name="Detter J.C."/>
            <person name="Han C."/>
            <person name="Tapia R."/>
            <person name="Brainard J."/>
            <person name="Schmutz J."/>
            <person name="Larimer F."/>
            <person name="Land M."/>
            <person name="Hauser L."/>
            <person name="Kyrpides N."/>
            <person name="Kim E."/>
            <person name="Ensigns S.A."/>
            <person name="Richardson P."/>
        </authorList>
    </citation>
    <scope>NUCLEOTIDE SEQUENCE [LARGE SCALE GENOMIC DNA]</scope>
    <source>
        <strain evidence="7">ATCC BAA-1158 / Py2</strain>
    </source>
</reference>
<evidence type="ECO:0000256" key="2">
    <source>
        <dbReference type="ARBA" id="ARBA00022452"/>
    </source>
</evidence>
<dbReference type="PANTHER" id="PTHR12815:SF42">
    <property type="entry name" value="BACTERIAL SURFACE ANTIGEN (D15) DOMAIN-CONTAINING PROTEIN"/>
    <property type="match status" value="1"/>
</dbReference>
<evidence type="ECO:0000313" key="7">
    <source>
        <dbReference type="Proteomes" id="UP000002417"/>
    </source>
</evidence>
<dbReference type="STRING" id="78245.Xaut_4224"/>
<evidence type="ECO:0000256" key="3">
    <source>
        <dbReference type="ARBA" id="ARBA00023136"/>
    </source>
</evidence>
<name>A7IN52_XANP2</name>
<dbReference type="Gene3D" id="3.10.20.310">
    <property type="entry name" value="membrane protein fhac"/>
    <property type="match status" value="1"/>
</dbReference>
<evidence type="ECO:0000256" key="4">
    <source>
        <dbReference type="SAM" id="SignalP"/>
    </source>
</evidence>
<dbReference type="Gene3D" id="2.40.160.50">
    <property type="entry name" value="membrane protein fhac: a member of the omp85/tpsb transporter family"/>
    <property type="match status" value="1"/>
</dbReference>
<accession>A7IN52</accession>
<keyword evidence="7" id="KW-1185">Reference proteome</keyword>
<keyword evidence="2" id="KW-0812">Transmembrane</keyword>
<gene>
    <name evidence="6" type="ordered locus">Xaut_4224</name>
</gene>
<dbReference type="KEGG" id="xau:Xaut_4224"/>
<feature type="chain" id="PRO_5002708771" evidence="4">
    <location>
        <begin position="32"/>
        <end position="653"/>
    </location>
</feature>
<evidence type="ECO:0000256" key="1">
    <source>
        <dbReference type="ARBA" id="ARBA00004370"/>
    </source>
</evidence>
<comment type="subcellular location">
    <subcellularLocation>
        <location evidence="1">Membrane</location>
    </subcellularLocation>
</comment>
<dbReference type="EMBL" id="CP000781">
    <property type="protein sequence ID" value="ABS69445.1"/>
    <property type="molecule type" value="Genomic_DNA"/>
</dbReference>